<sequence length="202" mass="21759" precursor="true">MKLTKQWLYRFVTARTLAVGVLALAAIGVSAGNASADWHSFWHKFHVDTARNNAWPDPFNEADARDTVAPFEVMKRNGWKLHNTIGHDLFREGDGVLMASGTNRVRWIATQAPESRRTIFVLKGNTHLETEARLASVRQTLSGMNLDGGQPSVAVTSVQPAKASGVWAAKISRDGIAATPRPQLPQTSSSGTQSAGVASGTP</sequence>
<dbReference type="EMBL" id="VRLW01000001">
    <property type="protein sequence ID" value="KAA1260923.1"/>
    <property type="molecule type" value="Genomic_DNA"/>
</dbReference>
<feature type="chain" id="PRO_5022717699" evidence="2">
    <location>
        <begin position="37"/>
        <end position="202"/>
    </location>
</feature>
<organism evidence="3 4">
    <name type="scientific">Rubripirellula obstinata</name>
    <dbReference type="NCBI Taxonomy" id="406547"/>
    <lineage>
        <taxon>Bacteria</taxon>
        <taxon>Pseudomonadati</taxon>
        <taxon>Planctomycetota</taxon>
        <taxon>Planctomycetia</taxon>
        <taxon>Pirellulales</taxon>
        <taxon>Pirellulaceae</taxon>
        <taxon>Rubripirellula</taxon>
    </lineage>
</organism>
<proteinExistence type="predicted"/>
<evidence type="ECO:0000256" key="2">
    <source>
        <dbReference type="SAM" id="SignalP"/>
    </source>
</evidence>
<feature type="compositionally biased region" description="Polar residues" evidence="1">
    <location>
        <begin position="184"/>
        <end position="202"/>
    </location>
</feature>
<feature type="signal peptide" evidence="2">
    <location>
        <begin position="1"/>
        <end position="36"/>
    </location>
</feature>
<keyword evidence="2" id="KW-0732">Signal</keyword>
<reference evidence="3 4" key="1">
    <citation type="submission" date="2019-08" db="EMBL/GenBank/DDBJ databases">
        <title>Deep-cultivation of Planctomycetes and their phenomic and genomic characterization uncovers novel biology.</title>
        <authorList>
            <person name="Wiegand S."/>
            <person name="Jogler M."/>
            <person name="Boedeker C."/>
            <person name="Pinto D."/>
            <person name="Vollmers J."/>
            <person name="Rivas-Marin E."/>
            <person name="Kohn T."/>
            <person name="Peeters S.H."/>
            <person name="Heuer A."/>
            <person name="Rast P."/>
            <person name="Oberbeckmann S."/>
            <person name="Bunk B."/>
            <person name="Jeske O."/>
            <person name="Meyerdierks A."/>
            <person name="Storesund J.E."/>
            <person name="Kallscheuer N."/>
            <person name="Luecker S."/>
            <person name="Lage O.M."/>
            <person name="Pohl T."/>
            <person name="Merkel B.J."/>
            <person name="Hornburger P."/>
            <person name="Mueller R.-W."/>
            <person name="Bruemmer F."/>
            <person name="Labrenz M."/>
            <person name="Spormann A.M."/>
            <person name="Op Den Camp H."/>
            <person name="Overmann J."/>
            <person name="Amann R."/>
            <person name="Jetten M.S.M."/>
            <person name="Mascher T."/>
            <person name="Medema M.H."/>
            <person name="Devos D.P."/>
            <person name="Kaster A.-K."/>
            <person name="Ovreas L."/>
            <person name="Rohde M."/>
            <person name="Galperin M.Y."/>
            <person name="Jogler C."/>
        </authorList>
    </citation>
    <scope>NUCLEOTIDE SEQUENCE [LARGE SCALE GENOMIC DNA]</scope>
    <source>
        <strain evidence="3 4">LF1</strain>
    </source>
</reference>
<protein>
    <submittedName>
        <fullName evidence="3">Uncharacterized protein</fullName>
    </submittedName>
</protein>
<evidence type="ECO:0000256" key="1">
    <source>
        <dbReference type="SAM" id="MobiDB-lite"/>
    </source>
</evidence>
<gene>
    <name evidence="3" type="ORF">LF1_34650</name>
</gene>
<evidence type="ECO:0000313" key="4">
    <source>
        <dbReference type="Proteomes" id="UP000322699"/>
    </source>
</evidence>
<keyword evidence="4" id="KW-1185">Reference proteome</keyword>
<dbReference type="RefSeq" id="WP_068266177.1">
    <property type="nucleotide sequence ID" value="NZ_LWSK01000111.1"/>
</dbReference>
<accession>A0A5B1CNJ1</accession>
<name>A0A5B1CNJ1_9BACT</name>
<comment type="caution">
    <text evidence="3">The sequence shown here is derived from an EMBL/GenBank/DDBJ whole genome shotgun (WGS) entry which is preliminary data.</text>
</comment>
<evidence type="ECO:0000313" key="3">
    <source>
        <dbReference type="EMBL" id="KAA1260923.1"/>
    </source>
</evidence>
<dbReference type="Proteomes" id="UP000322699">
    <property type="component" value="Unassembled WGS sequence"/>
</dbReference>
<feature type="region of interest" description="Disordered" evidence="1">
    <location>
        <begin position="174"/>
        <end position="202"/>
    </location>
</feature>
<dbReference type="AlphaFoldDB" id="A0A5B1CNJ1"/>